<dbReference type="Gene3D" id="1.10.760.10">
    <property type="entry name" value="Cytochrome c-like domain"/>
    <property type="match status" value="1"/>
</dbReference>
<feature type="transmembrane region" description="Helical" evidence="6">
    <location>
        <begin position="145"/>
        <end position="163"/>
    </location>
</feature>
<dbReference type="Pfam" id="PF14715">
    <property type="entry name" value="FixP_N"/>
    <property type="match status" value="1"/>
</dbReference>
<comment type="caution">
    <text evidence="8">The sequence shown here is derived from an EMBL/GenBank/DDBJ whole genome shotgun (WGS) entry which is preliminary data.</text>
</comment>
<dbReference type="OrthoDB" id="9811281at2"/>
<dbReference type="PANTHER" id="PTHR33751:SF1">
    <property type="entry name" value="CBB3-TYPE CYTOCHROME C OXIDASE SUBUNIT FIXP"/>
    <property type="match status" value="1"/>
</dbReference>
<keyword evidence="3 4" id="KW-0408">Iron</keyword>
<feature type="transmembrane region" description="Helical" evidence="6">
    <location>
        <begin position="61"/>
        <end position="81"/>
    </location>
</feature>
<protein>
    <submittedName>
        <fullName evidence="8">C-type cytochrome</fullName>
    </submittedName>
</protein>
<evidence type="ECO:0000256" key="6">
    <source>
        <dbReference type="SAM" id="Phobius"/>
    </source>
</evidence>
<dbReference type="InterPro" id="IPR032858">
    <property type="entry name" value="CcoP_N"/>
</dbReference>
<dbReference type="SUPFAM" id="SSF46626">
    <property type="entry name" value="Cytochrome c"/>
    <property type="match status" value="1"/>
</dbReference>
<proteinExistence type="predicted"/>
<evidence type="ECO:0000259" key="7">
    <source>
        <dbReference type="PROSITE" id="PS51007"/>
    </source>
</evidence>
<dbReference type="PROSITE" id="PS51007">
    <property type="entry name" value="CYTC"/>
    <property type="match status" value="1"/>
</dbReference>
<dbReference type="InterPro" id="IPR009056">
    <property type="entry name" value="Cyt_c-like_dom"/>
</dbReference>
<gene>
    <name evidence="8" type="ORF">EPD60_12620</name>
</gene>
<dbReference type="InterPro" id="IPR050597">
    <property type="entry name" value="Cytochrome_c_Oxidase_Subunit"/>
</dbReference>
<name>A0A4R1B534_9BACT</name>
<organism evidence="8 9">
    <name type="scientific">Flaviaesturariibacter flavus</name>
    <dbReference type="NCBI Taxonomy" id="2502780"/>
    <lineage>
        <taxon>Bacteria</taxon>
        <taxon>Pseudomonadati</taxon>
        <taxon>Bacteroidota</taxon>
        <taxon>Chitinophagia</taxon>
        <taxon>Chitinophagales</taxon>
        <taxon>Chitinophagaceae</taxon>
        <taxon>Flaviaestuariibacter</taxon>
    </lineage>
</organism>
<dbReference type="InterPro" id="IPR036909">
    <property type="entry name" value="Cyt_c-like_dom_sf"/>
</dbReference>
<accession>A0A4R1B534</accession>
<evidence type="ECO:0000256" key="4">
    <source>
        <dbReference type="PROSITE-ProRule" id="PRU00433"/>
    </source>
</evidence>
<evidence type="ECO:0000256" key="5">
    <source>
        <dbReference type="SAM" id="MobiDB-lite"/>
    </source>
</evidence>
<feature type="region of interest" description="Disordered" evidence="5">
    <location>
        <begin position="285"/>
        <end position="319"/>
    </location>
</feature>
<keyword evidence="6" id="KW-1133">Transmembrane helix</keyword>
<dbReference type="EMBL" id="SJZI01000046">
    <property type="protein sequence ID" value="TCJ13234.1"/>
    <property type="molecule type" value="Genomic_DNA"/>
</dbReference>
<evidence type="ECO:0000256" key="1">
    <source>
        <dbReference type="ARBA" id="ARBA00022617"/>
    </source>
</evidence>
<evidence type="ECO:0000313" key="8">
    <source>
        <dbReference type="EMBL" id="TCJ13234.1"/>
    </source>
</evidence>
<evidence type="ECO:0000256" key="3">
    <source>
        <dbReference type="ARBA" id="ARBA00023004"/>
    </source>
</evidence>
<dbReference type="Pfam" id="PF13442">
    <property type="entry name" value="Cytochrome_CBB3"/>
    <property type="match status" value="1"/>
</dbReference>
<dbReference type="GO" id="GO:0046872">
    <property type="term" value="F:metal ion binding"/>
    <property type="evidence" value="ECO:0007669"/>
    <property type="project" value="UniProtKB-KW"/>
</dbReference>
<keyword evidence="6" id="KW-0812">Transmembrane</keyword>
<dbReference type="Gene3D" id="6.10.280.130">
    <property type="match status" value="1"/>
</dbReference>
<dbReference type="InterPro" id="IPR038414">
    <property type="entry name" value="CcoP_N_sf"/>
</dbReference>
<keyword evidence="9" id="KW-1185">Reference proteome</keyword>
<keyword evidence="1 4" id="KW-0349">Heme</keyword>
<keyword evidence="2 4" id="KW-0479">Metal-binding</keyword>
<dbReference type="GO" id="GO:0009055">
    <property type="term" value="F:electron transfer activity"/>
    <property type="evidence" value="ECO:0007669"/>
    <property type="project" value="InterPro"/>
</dbReference>
<evidence type="ECO:0000256" key="2">
    <source>
        <dbReference type="ARBA" id="ARBA00022723"/>
    </source>
</evidence>
<evidence type="ECO:0000313" key="9">
    <source>
        <dbReference type="Proteomes" id="UP000295334"/>
    </source>
</evidence>
<sequence>MPKSSPHSPSKTEPSKLPTLMKRNNCLRYSLLLAATLGAGLIARAEDGTAVQLKETTGSSINGYLLLDVLFFLLLVLLPVMRRMAGLINPKEEAAPRTLRQWWSDLNHRTLTRSIPLDQEEAHLLDHEYDGIRELDNSLPPWWKWGFYISAVLSVAYFVYYTYGSGMNPEQEYAAEMKQAALDIEAYRKLANDNVDEKTVTMADAAGIAKGKEVFLKNCFMCHGSNGEGGVGPNLTDDYWLHGGSINDVFKTIKYGYPDKGMQSWQKMLSPGEIKNIASFVKSLRGSKPANGKAPQGEEYKEGGAPVAAKDSSNAVAAK</sequence>
<dbReference type="Proteomes" id="UP000295334">
    <property type="component" value="Unassembled WGS sequence"/>
</dbReference>
<reference evidence="8 9" key="1">
    <citation type="submission" date="2019-03" db="EMBL/GenBank/DDBJ databases">
        <authorList>
            <person name="Kim M.K.M."/>
        </authorList>
    </citation>
    <scope>NUCLEOTIDE SEQUENCE [LARGE SCALE GENOMIC DNA]</scope>
    <source>
        <strain evidence="8 9">17J68-12</strain>
    </source>
</reference>
<dbReference type="PANTHER" id="PTHR33751">
    <property type="entry name" value="CBB3-TYPE CYTOCHROME C OXIDASE SUBUNIT FIXP"/>
    <property type="match status" value="1"/>
</dbReference>
<dbReference type="AlphaFoldDB" id="A0A4R1B534"/>
<dbReference type="GO" id="GO:0020037">
    <property type="term" value="F:heme binding"/>
    <property type="evidence" value="ECO:0007669"/>
    <property type="project" value="InterPro"/>
</dbReference>
<feature type="domain" description="Cytochrome c" evidence="7">
    <location>
        <begin position="206"/>
        <end position="285"/>
    </location>
</feature>
<keyword evidence="6" id="KW-0472">Membrane</keyword>